<sequence>MANGVDDDDIDPETLQANIDMSMAFTQNLVESWMKSSKAKLPSSQSHGNEERELDEYMRRPPRLGVGATVPESSGVLSRNAARLKNKLSGKSGKKRMRDEEPEAAAPPSDDEEESRAGAIRKKAKLDPFAKKAKGKKKKVRIDVPYTPSAPATSTLLEPAIIEEGHVAVELKFPEMDVDVVGQLDSRTSSHRKKKKKHRHKKRRTAGSPNVDSPQSQPVASTSKAPPSPPLHREVIEISDGSSGLPPKVGQSSSPVVGKTGGAPSATHSPAKGTVAMTSTQRSPSSSASHRKSHAKYFDIFSLPLLNLDGPPPGVAGSESASPRKKRKRKKKKKASANPVIDVDALPDSN</sequence>
<feature type="region of interest" description="Disordered" evidence="1">
    <location>
        <begin position="308"/>
        <end position="350"/>
    </location>
</feature>
<feature type="region of interest" description="Disordered" evidence="1">
    <location>
        <begin position="182"/>
        <end position="293"/>
    </location>
</feature>
<organism evidence="2 3">
    <name type="scientific">Grifola frondosa</name>
    <name type="common">Maitake</name>
    <name type="synonym">Polyporus frondosus</name>
    <dbReference type="NCBI Taxonomy" id="5627"/>
    <lineage>
        <taxon>Eukaryota</taxon>
        <taxon>Fungi</taxon>
        <taxon>Dikarya</taxon>
        <taxon>Basidiomycota</taxon>
        <taxon>Agaricomycotina</taxon>
        <taxon>Agaricomycetes</taxon>
        <taxon>Polyporales</taxon>
        <taxon>Grifolaceae</taxon>
        <taxon>Grifola</taxon>
    </lineage>
</organism>
<dbReference type="Proteomes" id="UP000092993">
    <property type="component" value="Unassembled WGS sequence"/>
</dbReference>
<evidence type="ECO:0000256" key="1">
    <source>
        <dbReference type="SAM" id="MobiDB-lite"/>
    </source>
</evidence>
<feature type="compositionally biased region" description="Basic residues" evidence="1">
    <location>
        <begin position="189"/>
        <end position="205"/>
    </location>
</feature>
<feature type="compositionally biased region" description="Basic residues" evidence="1">
    <location>
        <begin position="131"/>
        <end position="140"/>
    </location>
</feature>
<gene>
    <name evidence="2" type="ORF">A0H81_03746</name>
</gene>
<dbReference type="OrthoDB" id="3438340at2759"/>
<dbReference type="EMBL" id="LUGG01000003">
    <property type="protein sequence ID" value="OBZ76464.1"/>
    <property type="molecule type" value="Genomic_DNA"/>
</dbReference>
<comment type="caution">
    <text evidence="2">The sequence shown here is derived from an EMBL/GenBank/DDBJ whole genome shotgun (WGS) entry which is preliminary data.</text>
</comment>
<feature type="compositionally biased region" description="Polar residues" evidence="1">
    <location>
        <begin position="207"/>
        <end position="225"/>
    </location>
</feature>
<feature type="region of interest" description="Disordered" evidence="1">
    <location>
        <begin position="34"/>
        <end position="158"/>
    </location>
</feature>
<protein>
    <submittedName>
        <fullName evidence="2">Uncharacterized protein</fullName>
    </submittedName>
</protein>
<accession>A0A1C7MNA0</accession>
<keyword evidence="3" id="KW-1185">Reference proteome</keyword>
<evidence type="ECO:0000313" key="3">
    <source>
        <dbReference type="Proteomes" id="UP000092993"/>
    </source>
</evidence>
<dbReference type="OMA" id="AQIDMSM"/>
<dbReference type="Pfam" id="PF11595">
    <property type="entry name" value="DUF3245"/>
    <property type="match status" value="1"/>
</dbReference>
<dbReference type="InterPro" id="IPR021641">
    <property type="entry name" value="DUF3245"/>
</dbReference>
<feature type="compositionally biased region" description="Basic residues" evidence="1">
    <location>
        <begin position="323"/>
        <end position="335"/>
    </location>
</feature>
<dbReference type="AlphaFoldDB" id="A0A1C7MNA0"/>
<name>A0A1C7MNA0_GRIFR</name>
<feature type="compositionally biased region" description="Basic residues" evidence="1">
    <location>
        <begin position="82"/>
        <end position="96"/>
    </location>
</feature>
<evidence type="ECO:0000313" key="2">
    <source>
        <dbReference type="EMBL" id="OBZ76464.1"/>
    </source>
</evidence>
<feature type="compositionally biased region" description="Low complexity" evidence="1">
    <location>
        <begin position="278"/>
        <end position="288"/>
    </location>
</feature>
<proteinExistence type="predicted"/>
<reference evidence="2 3" key="1">
    <citation type="submission" date="2016-03" db="EMBL/GenBank/DDBJ databases">
        <title>Whole genome sequencing of Grifola frondosa 9006-11.</title>
        <authorList>
            <person name="Min B."/>
            <person name="Park H."/>
            <person name="Kim J.-G."/>
            <person name="Cho H."/>
            <person name="Oh Y.-L."/>
            <person name="Kong W.-S."/>
            <person name="Choi I.-G."/>
        </authorList>
    </citation>
    <scope>NUCLEOTIDE SEQUENCE [LARGE SCALE GENOMIC DNA]</scope>
    <source>
        <strain evidence="2 3">9006-11</strain>
    </source>
</reference>
<feature type="compositionally biased region" description="Basic and acidic residues" evidence="1">
    <location>
        <begin position="48"/>
        <end position="59"/>
    </location>
</feature>